<proteinExistence type="predicted"/>
<feature type="region of interest" description="Disordered" evidence="1">
    <location>
        <begin position="551"/>
        <end position="581"/>
    </location>
</feature>
<dbReference type="Gene3D" id="1.10.246.130">
    <property type="match status" value="1"/>
</dbReference>
<keyword evidence="3" id="KW-1185">Reference proteome</keyword>
<reference evidence="2 3" key="1">
    <citation type="journal article" date="2013" name="Genome Announc.">
        <title>First draft genome sequence from a member of the genus agrococcus, isolated from modern microbialites.</title>
        <authorList>
            <person name="White R.A.III."/>
            <person name="Grassa C.J."/>
            <person name="Suttle C.A."/>
        </authorList>
    </citation>
    <scope>NUCLEOTIDE SEQUENCE [LARGE SCALE GENOMIC DNA]</scope>
    <source>
        <strain evidence="2 3">RW1</strain>
    </source>
</reference>
<dbReference type="Proteomes" id="UP000016462">
    <property type="component" value="Unassembled WGS sequence"/>
</dbReference>
<evidence type="ECO:0000313" key="3">
    <source>
        <dbReference type="Proteomes" id="UP000016462"/>
    </source>
</evidence>
<dbReference type="PANTHER" id="PTHR43881">
    <property type="entry name" value="GAMMA-GLUTAMYLTRANSPEPTIDASE (AFU_ORTHOLOGUE AFUA_4G13580)"/>
    <property type="match status" value="1"/>
</dbReference>
<dbReference type="InterPro" id="IPR043137">
    <property type="entry name" value="GGT_ssub_C"/>
</dbReference>
<dbReference type="EMBL" id="ASHR01000030">
    <property type="protein sequence ID" value="ERG63712.1"/>
    <property type="molecule type" value="Genomic_DNA"/>
</dbReference>
<dbReference type="InterPro" id="IPR052896">
    <property type="entry name" value="GGT-like_enzyme"/>
</dbReference>
<evidence type="ECO:0000256" key="1">
    <source>
        <dbReference type="SAM" id="MobiDB-lite"/>
    </source>
</evidence>
<dbReference type="PRINTS" id="PR01210">
    <property type="entry name" value="GGTRANSPTASE"/>
</dbReference>
<dbReference type="SUPFAM" id="SSF56235">
    <property type="entry name" value="N-terminal nucleophile aminohydrolases (Ntn hydrolases)"/>
    <property type="match status" value="1"/>
</dbReference>
<dbReference type="InterPro" id="IPR043138">
    <property type="entry name" value="GGT_lsub"/>
</dbReference>
<dbReference type="Gene3D" id="3.60.20.40">
    <property type="match status" value="1"/>
</dbReference>
<evidence type="ECO:0000313" key="2">
    <source>
        <dbReference type="EMBL" id="ERG63712.1"/>
    </source>
</evidence>
<dbReference type="PANTHER" id="PTHR43881:SF1">
    <property type="entry name" value="GAMMA-GLUTAMYLTRANSPEPTIDASE (AFU_ORTHOLOGUE AFUA_4G13580)"/>
    <property type="match status" value="1"/>
</dbReference>
<dbReference type="OrthoDB" id="9781342at2"/>
<dbReference type="InterPro" id="IPR029055">
    <property type="entry name" value="Ntn_hydrolases_N"/>
</dbReference>
<comment type="caution">
    <text evidence="2">The sequence shown here is derived from an EMBL/GenBank/DDBJ whole genome shotgun (WGS) entry which is preliminary data.</text>
</comment>
<evidence type="ECO:0008006" key="4">
    <source>
        <dbReference type="Google" id="ProtNLM"/>
    </source>
</evidence>
<accession>U1LP00</accession>
<sequence length="581" mass="61459">MMRTRPPLQGSFGAVASTHWLASSSGMSVLERGGNAADAAATAGFVLHVVEPHLNGPGGDLPAIVRVPGREPRVLAGQGPTPAAATIERMRAEGIEHIPGTGLLAAVVPGAVPAWLTLLRDHGTWTPGDVLAYAIELAERGHRVLPRVARTIAGRAEFFREHWPASADLWADPAPEPWDVIRNPVLAGTYRRLADAGSGLSREAACDAAIAAWSEGFVAEAIDRHSRHAAMDSSGAAHAGLLTGDDLAAWRPSWEPTTSMPWRGTTVHKAGAWSQGPAMLEALGIVEPLLPERADAFTADIVHVAAEAMKLALADRDAWFGDGADLERLLDPAYLAERRALIGDRASLELRPGALRGEPRLAAVRVAEEAPRTPRSGTGEPTRGDTCHIDVVDKDGMVVSATPSGGWLQSSPTIGELGFCLGTRAQMLWLEEGLPTSLAPRIRPRTTLSPTMLVDDDGAVAALGTPGGDQQDQWQFAMLLGMRVLGLDPQAAIDAPSWHLTHLVSSFEPRVWEPGGLHVESRLGEAVIDDLRSRGHAVTDAGPWSLGRLSFASHEPGGPGEGGTIRAASNARDEQGYAALR</sequence>
<gene>
    <name evidence="2" type="ORF">L332_04490</name>
</gene>
<organism evidence="2 3">
    <name type="scientific">Agrococcus pavilionensis RW1</name>
    <dbReference type="NCBI Taxonomy" id="1330458"/>
    <lineage>
        <taxon>Bacteria</taxon>
        <taxon>Bacillati</taxon>
        <taxon>Actinomycetota</taxon>
        <taxon>Actinomycetes</taxon>
        <taxon>Micrococcales</taxon>
        <taxon>Microbacteriaceae</taxon>
        <taxon>Agrococcus</taxon>
    </lineage>
</organism>
<dbReference type="RefSeq" id="WP_021011167.1">
    <property type="nucleotide sequence ID" value="NZ_ASHR01000030.1"/>
</dbReference>
<dbReference type="Pfam" id="PF01019">
    <property type="entry name" value="G_glu_transpept"/>
    <property type="match status" value="1"/>
</dbReference>
<dbReference type="AlphaFoldDB" id="U1LP00"/>
<name>U1LP00_9MICO</name>
<protein>
    <recommendedName>
        <fullName evidence="4">Gamma-glutamyltransferase</fullName>
    </recommendedName>
</protein>